<gene>
    <name evidence="2" type="ORF">T01_10018</name>
</gene>
<evidence type="ECO:0000313" key="3">
    <source>
        <dbReference type="Proteomes" id="UP000054776"/>
    </source>
</evidence>
<protein>
    <submittedName>
        <fullName evidence="2">Uncharacterized protein</fullName>
    </submittedName>
</protein>
<keyword evidence="1" id="KW-0472">Membrane</keyword>
<keyword evidence="1" id="KW-1133">Transmembrane helix</keyword>
<dbReference type="AlphaFoldDB" id="A0A0V1BWR9"/>
<accession>A0A0V1BWR9</accession>
<sequence length="81" mass="8854">MANWVSTCPVMRVCHQKPPAVLVGGVFELGGMGGFLAAFPHLPLIIKRLKSKFQVKEKEALQMGGWFTAATVPRFQTLAPD</sequence>
<reference evidence="2 3" key="1">
    <citation type="submission" date="2015-01" db="EMBL/GenBank/DDBJ databases">
        <title>Evolution of Trichinella species and genotypes.</title>
        <authorList>
            <person name="Korhonen P.K."/>
            <person name="Edoardo P."/>
            <person name="Giuseppe L.R."/>
            <person name="Gasser R.B."/>
        </authorList>
    </citation>
    <scope>NUCLEOTIDE SEQUENCE [LARGE SCALE GENOMIC DNA]</scope>
    <source>
        <strain evidence="2">ISS3</strain>
    </source>
</reference>
<evidence type="ECO:0000313" key="2">
    <source>
        <dbReference type="EMBL" id="KRY41398.1"/>
    </source>
</evidence>
<feature type="transmembrane region" description="Helical" evidence="1">
    <location>
        <begin position="20"/>
        <end position="46"/>
    </location>
</feature>
<keyword evidence="1" id="KW-0812">Transmembrane</keyword>
<evidence type="ECO:0000256" key="1">
    <source>
        <dbReference type="SAM" id="Phobius"/>
    </source>
</evidence>
<proteinExistence type="predicted"/>
<keyword evidence="3" id="KW-1185">Reference proteome</keyword>
<dbReference type="Proteomes" id="UP000054776">
    <property type="component" value="Unassembled WGS sequence"/>
</dbReference>
<dbReference type="InParanoid" id="A0A0V1BWR9"/>
<comment type="caution">
    <text evidence="2">The sequence shown here is derived from an EMBL/GenBank/DDBJ whole genome shotgun (WGS) entry which is preliminary data.</text>
</comment>
<organism evidence="2 3">
    <name type="scientific">Trichinella spiralis</name>
    <name type="common">Trichina worm</name>
    <dbReference type="NCBI Taxonomy" id="6334"/>
    <lineage>
        <taxon>Eukaryota</taxon>
        <taxon>Metazoa</taxon>
        <taxon>Ecdysozoa</taxon>
        <taxon>Nematoda</taxon>
        <taxon>Enoplea</taxon>
        <taxon>Dorylaimia</taxon>
        <taxon>Trichinellida</taxon>
        <taxon>Trichinellidae</taxon>
        <taxon>Trichinella</taxon>
    </lineage>
</organism>
<name>A0A0V1BWR9_TRISP</name>
<dbReference type="EMBL" id="JYDH01000008">
    <property type="protein sequence ID" value="KRY41398.1"/>
    <property type="molecule type" value="Genomic_DNA"/>
</dbReference>